<keyword evidence="5" id="KW-0694">RNA-binding</keyword>
<dbReference type="AlphaFoldDB" id="A0A4W2DRW3"/>
<dbReference type="Proteomes" id="UP000314981">
    <property type="component" value="Chromosome 4"/>
</dbReference>
<comment type="similarity">
    <text evidence="2">Belongs to the snRNP Sm proteins family.</text>
</comment>
<keyword evidence="10" id="KW-1185">Reference proteome</keyword>
<evidence type="ECO:0000256" key="8">
    <source>
        <dbReference type="ARBA" id="ARBA00023274"/>
    </source>
</evidence>
<evidence type="ECO:0000313" key="10">
    <source>
        <dbReference type="Proteomes" id="UP000314981"/>
    </source>
</evidence>
<dbReference type="Gene3D" id="2.30.30.100">
    <property type="match status" value="1"/>
</dbReference>
<evidence type="ECO:0000256" key="1">
    <source>
        <dbReference type="ARBA" id="ARBA00004123"/>
    </source>
</evidence>
<dbReference type="GO" id="GO:0000398">
    <property type="term" value="P:mRNA splicing, via spliceosome"/>
    <property type="evidence" value="ECO:0007669"/>
    <property type="project" value="InterPro"/>
</dbReference>
<keyword evidence="7" id="KW-0539">Nucleus</keyword>
<dbReference type="GO" id="GO:0003723">
    <property type="term" value="F:RNA binding"/>
    <property type="evidence" value="ECO:0007669"/>
    <property type="project" value="UniProtKB-KW"/>
</dbReference>
<keyword evidence="4" id="KW-0747">Spliceosome</keyword>
<keyword evidence="8" id="KW-0687">Ribonucleoprotein</keyword>
<accession>A0A4W2DRW3</accession>
<sequence>MVYLGQGLDMQIVMVQPIKLIFRYLENRSQIQVWLYKQVNTWIEGCIICTCNPGPASDCSRRNNLEPEQCGQGGYTRRERGQTQCG</sequence>
<evidence type="ECO:0000256" key="2">
    <source>
        <dbReference type="ARBA" id="ARBA00006850"/>
    </source>
</evidence>
<evidence type="ECO:0000256" key="4">
    <source>
        <dbReference type="ARBA" id="ARBA00022728"/>
    </source>
</evidence>
<reference evidence="9" key="3">
    <citation type="submission" date="2025-09" db="UniProtKB">
        <authorList>
            <consortium name="Ensembl"/>
        </authorList>
    </citation>
    <scope>IDENTIFICATION</scope>
</reference>
<organism evidence="9 10">
    <name type="scientific">Bos indicus x Bos taurus</name>
    <name type="common">Hybrid cattle</name>
    <dbReference type="NCBI Taxonomy" id="30522"/>
    <lineage>
        <taxon>Eukaryota</taxon>
        <taxon>Metazoa</taxon>
        <taxon>Chordata</taxon>
        <taxon>Craniata</taxon>
        <taxon>Vertebrata</taxon>
        <taxon>Euteleostomi</taxon>
        <taxon>Mammalia</taxon>
        <taxon>Eutheria</taxon>
        <taxon>Laurasiatheria</taxon>
        <taxon>Artiodactyla</taxon>
        <taxon>Ruminantia</taxon>
        <taxon>Pecora</taxon>
        <taxon>Bovidae</taxon>
        <taxon>Bovinae</taxon>
        <taxon>Bos</taxon>
    </lineage>
</organism>
<dbReference type="InterPro" id="IPR027078">
    <property type="entry name" value="snRNP-E"/>
</dbReference>
<evidence type="ECO:0000256" key="3">
    <source>
        <dbReference type="ARBA" id="ARBA00022664"/>
    </source>
</evidence>
<keyword evidence="6" id="KW-0508">mRNA splicing</keyword>
<dbReference type="GO" id="GO:0005681">
    <property type="term" value="C:spliceosomal complex"/>
    <property type="evidence" value="ECO:0007669"/>
    <property type="project" value="UniProtKB-KW"/>
</dbReference>
<comment type="subcellular location">
    <subcellularLocation>
        <location evidence="1">Nucleus</location>
    </subcellularLocation>
</comment>
<reference evidence="9 10" key="1">
    <citation type="submission" date="2018-11" db="EMBL/GenBank/DDBJ databases">
        <title>Haplotype-resolved cattle genomes.</title>
        <authorList>
            <person name="Low W.Y."/>
            <person name="Tearle R."/>
            <person name="Bickhart D.M."/>
            <person name="Rosen B.D."/>
            <person name="Koren S."/>
            <person name="Rhie A."/>
            <person name="Hiendleder S."/>
            <person name="Phillippy A.M."/>
            <person name="Smith T.P.L."/>
            <person name="Williams J.L."/>
        </authorList>
    </citation>
    <scope>NUCLEOTIDE SEQUENCE [LARGE SCALE GENOMIC DNA]</scope>
</reference>
<evidence type="ECO:0000256" key="5">
    <source>
        <dbReference type="ARBA" id="ARBA00022884"/>
    </source>
</evidence>
<protein>
    <submittedName>
        <fullName evidence="9">Uncharacterized protein</fullName>
    </submittedName>
</protein>
<dbReference type="Ensembl" id="ENSBIXT00000036549.1">
    <property type="protein sequence ID" value="ENSBIXP00000021753.1"/>
    <property type="gene ID" value="ENSBIXG00000024770.1"/>
</dbReference>
<name>A0A4W2DRW3_BOBOX</name>
<evidence type="ECO:0000256" key="6">
    <source>
        <dbReference type="ARBA" id="ARBA00023187"/>
    </source>
</evidence>
<evidence type="ECO:0000313" key="9">
    <source>
        <dbReference type="Ensembl" id="ENSBIXP00000021753.1"/>
    </source>
</evidence>
<keyword evidence="3" id="KW-0507">mRNA processing</keyword>
<proteinExistence type="inferred from homology"/>
<dbReference type="STRING" id="30522.A0A4W2DRW3"/>
<dbReference type="PANTHER" id="PTHR11193">
    <property type="entry name" value="SMALL NUCLEAR RIBONUCLEOPROTEIN E"/>
    <property type="match status" value="1"/>
</dbReference>
<evidence type="ECO:0000256" key="7">
    <source>
        <dbReference type="ARBA" id="ARBA00023242"/>
    </source>
</evidence>
<reference evidence="9" key="2">
    <citation type="submission" date="2025-08" db="UniProtKB">
        <authorList>
            <consortium name="Ensembl"/>
        </authorList>
    </citation>
    <scope>IDENTIFICATION</scope>
</reference>